<protein>
    <recommendedName>
        <fullName evidence="3">ArsR family transcriptional regulator</fullName>
    </recommendedName>
</protein>
<dbReference type="RefSeq" id="WP_284257068.1">
    <property type="nucleotide sequence ID" value="NZ_BSOS01000018.1"/>
</dbReference>
<name>A0ABQ6A754_9PROT</name>
<keyword evidence="2" id="KW-1185">Reference proteome</keyword>
<dbReference type="Proteomes" id="UP001156641">
    <property type="component" value="Unassembled WGS sequence"/>
</dbReference>
<comment type="caution">
    <text evidence="1">The sequence shown here is derived from an EMBL/GenBank/DDBJ whole genome shotgun (WGS) entry which is preliminary data.</text>
</comment>
<reference evidence="2" key="1">
    <citation type="journal article" date="2019" name="Int. J. Syst. Evol. Microbiol.">
        <title>The Global Catalogue of Microorganisms (GCM) 10K type strain sequencing project: providing services to taxonomists for standard genome sequencing and annotation.</title>
        <authorList>
            <consortium name="The Broad Institute Genomics Platform"/>
            <consortium name="The Broad Institute Genome Sequencing Center for Infectious Disease"/>
            <person name="Wu L."/>
            <person name="Ma J."/>
        </authorList>
    </citation>
    <scope>NUCLEOTIDE SEQUENCE [LARGE SCALE GENOMIC DNA]</scope>
    <source>
        <strain evidence="2">NBRC 112502</strain>
    </source>
</reference>
<evidence type="ECO:0000313" key="1">
    <source>
        <dbReference type="EMBL" id="GLR66382.1"/>
    </source>
</evidence>
<organism evidence="1 2">
    <name type="scientific">Acidocella aquatica</name>
    <dbReference type="NCBI Taxonomy" id="1922313"/>
    <lineage>
        <taxon>Bacteria</taxon>
        <taxon>Pseudomonadati</taxon>
        <taxon>Pseudomonadota</taxon>
        <taxon>Alphaproteobacteria</taxon>
        <taxon>Acetobacterales</taxon>
        <taxon>Acidocellaceae</taxon>
        <taxon>Acidocella</taxon>
    </lineage>
</organism>
<dbReference type="EMBL" id="BSOS01000018">
    <property type="protein sequence ID" value="GLR66382.1"/>
    <property type="molecule type" value="Genomic_DNA"/>
</dbReference>
<gene>
    <name evidence="1" type="ORF">GCM10010909_10620</name>
</gene>
<evidence type="ECO:0000313" key="2">
    <source>
        <dbReference type="Proteomes" id="UP001156641"/>
    </source>
</evidence>
<evidence type="ECO:0008006" key="3">
    <source>
        <dbReference type="Google" id="ProtNLM"/>
    </source>
</evidence>
<accession>A0ABQ6A754</accession>
<proteinExistence type="predicted"/>
<sequence length="117" mass="12693">MRDLIVTSSVMPKPNMQKPIEKIVAEERALAILRLMSGDLGGATNDRVLTRCLEFYGLPTTQSELRTQLNGLECAGVIKLEKIEGLLIARICRQGVEVAKGMSSADGIAECGPECPY</sequence>